<organism evidence="2 3">
    <name type="scientific">Actinomadura viridis</name>
    <dbReference type="NCBI Taxonomy" id="58110"/>
    <lineage>
        <taxon>Bacteria</taxon>
        <taxon>Bacillati</taxon>
        <taxon>Actinomycetota</taxon>
        <taxon>Actinomycetes</taxon>
        <taxon>Streptosporangiales</taxon>
        <taxon>Thermomonosporaceae</taxon>
        <taxon>Actinomadura</taxon>
    </lineage>
</organism>
<name>A0A931DHY1_9ACTN</name>
<dbReference type="AlphaFoldDB" id="A0A931DHY1"/>
<comment type="caution">
    <text evidence="2">The sequence shown here is derived from an EMBL/GenBank/DDBJ whole genome shotgun (WGS) entry which is preliminary data.</text>
</comment>
<dbReference type="RefSeq" id="WP_197010672.1">
    <property type="nucleotide sequence ID" value="NZ_BAABES010000008.1"/>
</dbReference>
<feature type="compositionally biased region" description="Polar residues" evidence="1">
    <location>
        <begin position="10"/>
        <end position="20"/>
    </location>
</feature>
<dbReference type="EMBL" id="JADOUA010000001">
    <property type="protein sequence ID" value="MBG6087871.1"/>
    <property type="molecule type" value="Genomic_DNA"/>
</dbReference>
<evidence type="ECO:0000313" key="2">
    <source>
        <dbReference type="EMBL" id="MBG6087871.1"/>
    </source>
</evidence>
<sequence length="90" mass="10219">MSIRRRREATQNPNQTTSADQALAELRRDFTGHRIWRSVRSDGQLGDWVASLHDPAAGVDATVMRSDPTALREALEEEAKLAKVKRTEYR</sequence>
<feature type="region of interest" description="Disordered" evidence="1">
    <location>
        <begin position="1"/>
        <end position="21"/>
    </location>
</feature>
<reference evidence="2" key="1">
    <citation type="submission" date="2020-11" db="EMBL/GenBank/DDBJ databases">
        <title>Sequencing the genomes of 1000 actinobacteria strains.</title>
        <authorList>
            <person name="Klenk H.-P."/>
        </authorList>
    </citation>
    <scope>NUCLEOTIDE SEQUENCE</scope>
    <source>
        <strain evidence="2">DSM 43175</strain>
    </source>
</reference>
<proteinExistence type="predicted"/>
<protein>
    <submittedName>
        <fullName evidence="2">Uncharacterized protein</fullName>
    </submittedName>
</protein>
<accession>A0A931DHY1</accession>
<dbReference type="Proteomes" id="UP000614047">
    <property type="component" value="Unassembled WGS sequence"/>
</dbReference>
<gene>
    <name evidence="2" type="ORF">IW256_001984</name>
</gene>
<evidence type="ECO:0000256" key="1">
    <source>
        <dbReference type="SAM" id="MobiDB-lite"/>
    </source>
</evidence>
<evidence type="ECO:0000313" key="3">
    <source>
        <dbReference type="Proteomes" id="UP000614047"/>
    </source>
</evidence>
<keyword evidence="3" id="KW-1185">Reference proteome</keyword>